<feature type="transmembrane region" description="Helical" evidence="1">
    <location>
        <begin position="309"/>
        <end position="333"/>
    </location>
</feature>
<comment type="caution">
    <text evidence="3">The sequence shown here is derived from an EMBL/GenBank/DDBJ whole genome shotgun (WGS) entry which is preliminary data.</text>
</comment>
<dbReference type="SUPFAM" id="SSF141571">
    <property type="entry name" value="Pentapeptide repeat-like"/>
    <property type="match status" value="1"/>
</dbReference>
<evidence type="ECO:0000313" key="4">
    <source>
        <dbReference type="Proteomes" id="UP000280696"/>
    </source>
</evidence>
<keyword evidence="4" id="KW-1185">Reference proteome</keyword>
<dbReference type="SUPFAM" id="SSF81324">
    <property type="entry name" value="Voltage-gated potassium channels"/>
    <property type="match status" value="1"/>
</dbReference>
<dbReference type="InterPro" id="IPR013099">
    <property type="entry name" value="K_chnl_dom"/>
</dbReference>
<sequence>MQAVWYLQTVNGTTINLDLSITAWYNLVTIEVGAIQRMQQYFENREFIKVENITGEQNKNKRHENIILANERIDKNWNSENYKINNSTFAKMGLRGAKFSNDDLRFNVFIDCYFKKACFDNVNFTSSIFINCNFDEITLINCTFDYCRFEGCFIEYSDLLPSLSKRPNIRWELCKNLSIECLNLGNEKEYRNYFFEEKKASEEYYWKKFWHKGNDKYYKKYNAMDQLSGLWNFILSKANKFLWGYGEKLTRLLFNVVLVHIVFIIGYYFSIRNVSEEVEMTWGIASYMSLSNFFTVTCDYTPDGLMYKILSVAEGGIGIVLMGFFVAALFRYINRRG</sequence>
<name>A0A3A9AD55_9FIRM</name>
<keyword evidence="1" id="KW-0472">Membrane</keyword>
<keyword evidence="1" id="KW-0812">Transmembrane</keyword>
<evidence type="ECO:0000313" key="3">
    <source>
        <dbReference type="EMBL" id="RKI89399.1"/>
    </source>
</evidence>
<feature type="domain" description="Potassium channel" evidence="2">
    <location>
        <begin position="257"/>
        <end position="333"/>
    </location>
</feature>
<gene>
    <name evidence="3" type="ORF">D7V94_18265</name>
</gene>
<proteinExistence type="predicted"/>
<feature type="transmembrane region" description="Helical" evidence="1">
    <location>
        <begin position="252"/>
        <end position="271"/>
    </location>
</feature>
<organism evidence="3 4">
    <name type="scientific">Parablautia intestinalis</name>
    <dbReference type="NCBI Taxonomy" id="2320100"/>
    <lineage>
        <taxon>Bacteria</taxon>
        <taxon>Bacillati</taxon>
        <taxon>Bacillota</taxon>
        <taxon>Clostridia</taxon>
        <taxon>Lachnospirales</taxon>
        <taxon>Lachnospiraceae</taxon>
        <taxon>Parablautia</taxon>
    </lineage>
</organism>
<dbReference type="Gene3D" id="2.160.20.80">
    <property type="entry name" value="E3 ubiquitin-protein ligase SopA"/>
    <property type="match status" value="1"/>
</dbReference>
<dbReference type="EMBL" id="RAYQ01000023">
    <property type="protein sequence ID" value="RKI89399.1"/>
    <property type="molecule type" value="Genomic_DNA"/>
</dbReference>
<dbReference type="Proteomes" id="UP000280696">
    <property type="component" value="Unassembled WGS sequence"/>
</dbReference>
<accession>A0A3A9AD55</accession>
<reference evidence="3 4" key="1">
    <citation type="submission" date="2018-09" db="EMBL/GenBank/DDBJ databases">
        <title>Murine metabolic-syndrome-specific gut microbial biobank.</title>
        <authorList>
            <person name="Liu C."/>
        </authorList>
    </citation>
    <scope>NUCLEOTIDE SEQUENCE [LARGE SCALE GENOMIC DNA]</scope>
    <source>
        <strain evidence="3 4">0.1xD8-82</strain>
    </source>
</reference>
<evidence type="ECO:0000256" key="1">
    <source>
        <dbReference type="SAM" id="Phobius"/>
    </source>
</evidence>
<dbReference type="Pfam" id="PF13576">
    <property type="entry name" value="Pentapeptide_3"/>
    <property type="match status" value="1"/>
</dbReference>
<evidence type="ECO:0000259" key="2">
    <source>
        <dbReference type="Pfam" id="PF07885"/>
    </source>
</evidence>
<dbReference type="RefSeq" id="WP_120471742.1">
    <property type="nucleotide sequence ID" value="NZ_CATAJS010000008.1"/>
</dbReference>
<dbReference type="Pfam" id="PF07885">
    <property type="entry name" value="Ion_trans_2"/>
    <property type="match status" value="1"/>
</dbReference>
<dbReference type="AlphaFoldDB" id="A0A3A9AD55"/>
<keyword evidence="1" id="KW-1133">Transmembrane helix</keyword>
<dbReference type="OrthoDB" id="5290767at2"/>
<protein>
    <recommendedName>
        <fullName evidence="2">Potassium channel domain-containing protein</fullName>
    </recommendedName>
</protein>
<dbReference type="InterPro" id="IPR001646">
    <property type="entry name" value="5peptide_repeat"/>
</dbReference>